<keyword evidence="15" id="KW-0915">Sodium</keyword>
<keyword evidence="6" id="KW-0633">Potassium transport</keyword>
<feature type="transmembrane region" description="Helical" evidence="22">
    <location>
        <begin position="353"/>
        <end position="372"/>
    </location>
</feature>
<dbReference type="Proteomes" id="UP001214576">
    <property type="component" value="Unassembled WGS sequence"/>
</dbReference>
<evidence type="ECO:0000256" key="9">
    <source>
        <dbReference type="ARBA" id="ARBA00022729"/>
    </source>
</evidence>
<evidence type="ECO:0000256" key="7">
    <source>
        <dbReference type="ARBA" id="ARBA00022568"/>
    </source>
</evidence>
<keyword evidence="10" id="KW-0677">Repeat</keyword>
<evidence type="ECO:0000256" key="18">
    <source>
        <dbReference type="ARBA" id="ARBA00023180"/>
    </source>
</evidence>
<keyword evidence="3" id="KW-0813">Transport</keyword>
<evidence type="ECO:0000256" key="21">
    <source>
        <dbReference type="SAM" id="MobiDB-lite"/>
    </source>
</evidence>
<evidence type="ECO:0000256" key="5">
    <source>
        <dbReference type="ARBA" id="ARBA00022475"/>
    </source>
</evidence>
<feature type="compositionally biased region" description="Acidic residues" evidence="21">
    <location>
        <begin position="21"/>
        <end position="44"/>
    </location>
</feature>
<keyword evidence="17 22" id="KW-0472">Membrane</keyword>
<evidence type="ECO:0000256" key="16">
    <source>
        <dbReference type="ARBA" id="ARBA00023065"/>
    </source>
</evidence>
<feature type="transmembrane region" description="Helical" evidence="22">
    <location>
        <begin position="617"/>
        <end position="640"/>
    </location>
</feature>
<dbReference type="FunFam" id="1.20.1420.30:FF:000006">
    <property type="entry name" value="sodium/potassium/calcium exchanger 4 isoform X1"/>
    <property type="match status" value="1"/>
</dbReference>
<sequence>MAREEDGDPERREAAARAGGDDDDDDDDDDEEEEEGLSDDEDGDRENRGGRQEEGEAAAAAAGRERSEDAPPPHAELPPATSRAAAAGDRSGRRPPGIPPGSLPCRAERMQSPDLEERERRRSCRRDLLLSQVCFLALVALLLWSLSSMRDHDGTSLRLAESLSPAATSRCLQALRKNLNFMDFIGQETQWTVGRKLMQVNDSLTSEDAGPRSSKNCTEPALHEFPNDIFTNEDRRQGAVVLHVLCPRDVLVQHSWAMYMFYALAIVCDDFFVPSLEKICERLHLSEDVAGATFMAAGSSAPELFTSVIGVFITKGDVGVGTIVGSAVFNILCIIGVCGLFAGQVVALSSWCLLRDSIYYTLSVVALIVFIYDEQVSWWESLVLVLMYLIYIVIMKYNACIHQCFERRTKGAGNMVNGLANNAEMDDSGNCDATVVLLKRANFHRKASVIMVDELLSAYPHQLSFSEAGLRIMITSHFPPKTRLSMASRMLINERQRLINSRAYANGESEVAIKIPIKHTVENGTGPSSAPDRGMSGTRRDEVVAEAGDETENENEDNENNENDEEEEDEEDEEGPYTPFDPPSGKLETVKWAFTWPLSFVLYFTVPNCNKPRWEKWFMVTFASSTLWIAAFSYMMVWMVTIIGYTLGIPDVIMGITFLAAGTSVPDCMASLIVARQGMGDMAVSNSIGSNVFDILIGLGLPWALQTLAVDYGSYIRLNSRGLIYSVGLLLASVFVTSLFGHQMGLASQWIGTVSLKVVPSCGCILHKWILATHEKAPFLKEMETFFLASSLTGLWILTDPLGVPAASSGVESQSDTVLAQGGAFENMKGKINAVRAIVPNKSNSEIILVLQHFDNCVDKRVQAFMEGSASEVLKEWTVTGKKTNKKKKSKPKPAAEPGNSIPDSNKSVSIQEEQSAPSSEKGGINGYHVKGAISDTESLDSLSEGMETLSIEARELEDPESATPEMLDRTGSMLENDVSDFEARSLTMPSTQNSQQNRNVAKSLSRTTIGPQLSNLGMEDIPLSFTTKSLVLILKNL</sequence>
<dbReference type="Gene3D" id="1.20.1420.30">
    <property type="entry name" value="NCX, central ion-binding region"/>
    <property type="match status" value="2"/>
</dbReference>
<feature type="transmembrane region" description="Helical" evidence="22">
    <location>
        <begin position="723"/>
        <end position="741"/>
    </location>
</feature>
<keyword evidence="9" id="KW-0732">Signal</keyword>
<feature type="transmembrane region" description="Helical" evidence="22">
    <location>
        <begin position="289"/>
        <end position="313"/>
    </location>
</feature>
<dbReference type="InterPro" id="IPR004837">
    <property type="entry name" value="NaCa_Exmemb"/>
</dbReference>
<dbReference type="EMBL" id="JAKZEL010000013">
    <property type="protein sequence ID" value="KAI4538110.1"/>
    <property type="molecule type" value="Genomic_DNA"/>
</dbReference>
<dbReference type="AlphaFoldDB" id="A0AAD4U5U3"/>
<proteinExistence type="inferred from homology"/>
<feature type="compositionally biased region" description="Basic and acidic residues" evidence="21">
    <location>
        <begin position="106"/>
        <end position="119"/>
    </location>
</feature>
<evidence type="ECO:0000256" key="2">
    <source>
        <dbReference type="ARBA" id="ARBA00005364"/>
    </source>
</evidence>
<protein>
    <recommendedName>
        <fullName evidence="23">Sodium/calcium exchanger membrane region domain-containing protein</fullName>
    </recommendedName>
</protein>
<comment type="catalytic activity">
    <reaction evidence="20">
        <text>Ca(2+)(out) + K(+)(out) + 4 Na(+)(in) = Ca(2+)(in) + K(+)(in) + 4 Na(+)(out)</text>
        <dbReference type="Rhea" id="RHEA:69967"/>
        <dbReference type="ChEBI" id="CHEBI:29101"/>
        <dbReference type="ChEBI" id="CHEBI:29103"/>
        <dbReference type="ChEBI" id="CHEBI:29108"/>
    </reaction>
</comment>
<feature type="transmembrane region" description="Helical" evidence="22">
    <location>
        <begin position="128"/>
        <end position="147"/>
    </location>
</feature>
<feature type="compositionally biased region" description="Acidic residues" evidence="21">
    <location>
        <begin position="547"/>
        <end position="575"/>
    </location>
</feature>
<comment type="caution">
    <text evidence="24">The sequence shown here is derived from an EMBL/GenBank/DDBJ whole genome shotgun (WGS) entry which is preliminary data.</text>
</comment>
<feature type="compositionally biased region" description="Polar residues" evidence="21">
    <location>
        <begin position="902"/>
        <end position="919"/>
    </location>
</feature>
<keyword evidence="16" id="KW-0406">Ion transport</keyword>
<keyword evidence="14 22" id="KW-1133">Transmembrane helix</keyword>
<feature type="compositionally biased region" description="Basic residues" evidence="21">
    <location>
        <begin position="883"/>
        <end position="892"/>
    </location>
</feature>
<feature type="compositionally biased region" description="Basic and acidic residues" evidence="21">
    <location>
        <begin position="1"/>
        <end position="15"/>
    </location>
</feature>
<feature type="transmembrane region" description="Helical" evidence="22">
    <location>
        <begin position="319"/>
        <end position="341"/>
    </location>
</feature>
<feature type="region of interest" description="Disordered" evidence="21">
    <location>
        <begin position="518"/>
        <end position="582"/>
    </location>
</feature>
<dbReference type="GO" id="GO:0015293">
    <property type="term" value="F:symporter activity"/>
    <property type="evidence" value="ECO:0007669"/>
    <property type="project" value="UniProtKB-KW"/>
</dbReference>
<evidence type="ECO:0000256" key="17">
    <source>
        <dbReference type="ARBA" id="ARBA00023136"/>
    </source>
</evidence>
<evidence type="ECO:0000256" key="10">
    <source>
        <dbReference type="ARBA" id="ARBA00022737"/>
    </source>
</evidence>
<gene>
    <name evidence="24" type="ORF">MG293_011513</name>
</gene>
<evidence type="ECO:0000256" key="11">
    <source>
        <dbReference type="ARBA" id="ARBA00022837"/>
    </source>
</evidence>
<evidence type="ECO:0000256" key="8">
    <source>
        <dbReference type="ARBA" id="ARBA00022692"/>
    </source>
</evidence>
<evidence type="ECO:0000256" key="14">
    <source>
        <dbReference type="ARBA" id="ARBA00022989"/>
    </source>
</evidence>
<accession>A0AAD4U5U3</accession>
<dbReference type="InterPro" id="IPR044880">
    <property type="entry name" value="NCX_ion-bd_dom_sf"/>
</dbReference>
<feature type="domain" description="Sodium/calcium exchanger membrane region" evidence="23">
    <location>
        <begin position="618"/>
        <end position="741"/>
    </location>
</feature>
<dbReference type="GO" id="GO:0005886">
    <property type="term" value="C:plasma membrane"/>
    <property type="evidence" value="ECO:0007669"/>
    <property type="project" value="UniProtKB-SubCell"/>
</dbReference>
<name>A0AAD4U5U3_OVIAM</name>
<dbReference type="PANTHER" id="PTHR10846">
    <property type="entry name" value="SODIUM/POTASSIUM/CALCIUM EXCHANGER"/>
    <property type="match status" value="1"/>
</dbReference>
<dbReference type="NCBIfam" id="TIGR00367">
    <property type="entry name" value="calcium/sodium antiporter"/>
    <property type="match status" value="1"/>
</dbReference>
<comment type="subcellular location">
    <subcellularLocation>
        <location evidence="1">Cell membrane</location>
        <topology evidence="1">Multi-pass membrane protein</topology>
    </subcellularLocation>
</comment>
<evidence type="ECO:0000256" key="22">
    <source>
        <dbReference type="SAM" id="Phobius"/>
    </source>
</evidence>
<keyword evidence="11" id="KW-0106">Calcium</keyword>
<keyword evidence="8 22" id="KW-0812">Transmembrane</keyword>
<keyword evidence="12" id="KW-0769">Symport</keyword>
<feature type="compositionally biased region" description="Low complexity" evidence="21">
    <location>
        <begin position="78"/>
        <end position="89"/>
    </location>
</feature>
<evidence type="ECO:0000256" key="20">
    <source>
        <dbReference type="ARBA" id="ARBA00033627"/>
    </source>
</evidence>
<feature type="transmembrane region" description="Helical" evidence="22">
    <location>
        <begin position="652"/>
        <end position="675"/>
    </location>
</feature>
<feature type="region of interest" description="Disordered" evidence="21">
    <location>
        <begin position="1"/>
        <end position="119"/>
    </location>
</feature>
<dbReference type="GO" id="GO:0008273">
    <property type="term" value="F:calcium, potassium:sodium antiporter activity"/>
    <property type="evidence" value="ECO:0007669"/>
    <property type="project" value="TreeGrafter"/>
</dbReference>
<feature type="transmembrane region" description="Helical" evidence="22">
    <location>
        <begin position="256"/>
        <end position="277"/>
    </location>
</feature>
<evidence type="ECO:0000256" key="15">
    <source>
        <dbReference type="ARBA" id="ARBA00023053"/>
    </source>
</evidence>
<evidence type="ECO:0000313" key="25">
    <source>
        <dbReference type="Proteomes" id="UP001214576"/>
    </source>
</evidence>
<evidence type="ECO:0000256" key="19">
    <source>
        <dbReference type="ARBA" id="ARBA00023201"/>
    </source>
</evidence>
<organism evidence="24 25">
    <name type="scientific">Ovis ammon polii</name>
    <dbReference type="NCBI Taxonomy" id="230172"/>
    <lineage>
        <taxon>Eukaryota</taxon>
        <taxon>Metazoa</taxon>
        <taxon>Chordata</taxon>
        <taxon>Craniata</taxon>
        <taxon>Vertebrata</taxon>
        <taxon>Euteleostomi</taxon>
        <taxon>Mammalia</taxon>
        <taxon>Eutheria</taxon>
        <taxon>Laurasiatheria</taxon>
        <taxon>Artiodactyla</taxon>
        <taxon>Ruminantia</taxon>
        <taxon>Pecora</taxon>
        <taxon>Bovidae</taxon>
        <taxon>Caprinae</taxon>
        <taxon>Ovis</taxon>
    </lineage>
</organism>
<keyword evidence="13" id="KW-0630">Potassium</keyword>
<feature type="transmembrane region" description="Helical" evidence="22">
    <location>
        <begin position="378"/>
        <end position="399"/>
    </location>
</feature>
<evidence type="ECO:0000313" key="24">
    <source>
        <dbReference type="EMBL" id="KAI4538110.1"/>
    </source>
</evidence>
<evidence type="ECO:0000259" key="23">
    <source>
        <dbReference type="Pfam" id="PF01699"/>
    </source>
</evidence>
<dbReference type="PANTHER" id="PTHR10846:SF42">
    <property type="entry name" value="SODIUM_POTASSIUM_CALCIUM EXCHANGER 3"/>
    <property type="match status" value="1"/>
</dbReference>
<feature type="region of interest" description="Disordered" evidence="21">
    <location>
        <begin position="882"/>
        <end position="929"/>
    </location>
</feature>
<comment type="similarity">
    <text evidence="2">Belongs to the Ca(2+):cation antiporter (CaCA) (TC 2.A.19) family. SLC24A subfamily.</text>
</comment>
<keyword evidence="25" id="KW-1185">Reference proteome</keyword>
<evidence type="ECO:0000256" key="12">
    <source>
        <dbReference type="ARBA" id="ARBA00022847"/>
    </source>
</evidence>
<evidence type="ECO:0000256" key="1">
    <source>
        <dbReference type="ARBA" id="ARBA00004651"/>
    </source>
</evidence>
<feature type="domain" description="Sodium/calcium exchanger membrane region" evidence="23">
    <location>
        <begin position="256"/>
        <end position="395"/>
    </location>
</feature>
<dbReference type="Pfam" id="PF01699">
    <property type="entry name" value="Na_Ca_ex"/>
    <property type="match status" value="2"/>
</dbReference>
<keyword evidence="7" id="KW-0109">Calcium transport</keyword>
<dbReference type="InterPro" id="IPR009816">
    <property type="entry name" value="SPATS2-like"/>
</dbReference>
<evidence type="ECO:0000256" key="4">
    <source>
        <dbReference type="ARBA" id="ARBA00022449"/>
    </source>
</evidence>
<dbReference type="FunFam" id="1.20.1420.30:FF:000005">
    <property type="entry name" value="sodium/potassium/calcium exchanger 3 isoform X1"/>
    <property type="match status" value="1"/>
</dbReference>
<keyword evidence="5" id="KW-1003">Cell membrane</keyword>
<dbReference type="Pfam" id="PF07139">
    <property type="entry name" value="SPATS2-like"/>
    <property type="match status" value="1"/>
</dbReference>
<reference evidence="24" key="1">
    <citation type="submission" date="2022-03" db="EMBL/GenBank/DDBJ databases">
        <title>Genomic analyses of argali, domestic sheep and their hybrids provide insights into chromosomal evolution, heterosis and genetic basis of agronomic traits.</title>
        <authorList>
            <person name="Li M."/>
        </authorList>
    </citation>
    <scope>NUCLEOTIDE SEQUENCE</scope>
    <source>
        <strain evidence="24">CAU-MHL-2022a</strain>
        <tissue evidence="24">Skin</tissue>
    </source>
</reference>
<dbReference type="GO" id="GO:0006874">
    <property type="term" value="P:intracellular calcium ion homeostasis"/>
    <property type="evidence" value="ECO:0007669"/>
    <property type="project" value="TreeGrafter"/>
</dbReference>
<feature type="compositionally biased region" description="Basic and acidic residues" evidence="21">
    <location>
        <begin position="45"/>
        <end position="54"/>
    </location>
</feature>
<keyword evidence="19" id="KW-0739">Sodium transport</keyword>
<evidence type="ECO:0000256" key="13">
    <source>
        <dbReference type="ARBA" id="ARBA00022958"/>
    </source>
</evidence>
<keyword evidence="4" id="KW-0050">Antiport</keyword>
<keyword evidence="18" id="KW-0325">Glycoprotein</keyword>
<evidence type="ECO:0000256" key="6">
    <source>
        <dbReference type="ARBA" id="ARBA00022538"/>
    </source>
</evidence>
<dbReference type="GO" id="GO:0005262">
    <property type="term" value="F:calcium channel activity"/>
    <property type="evidence" value="ECO:0007669"/>
    <property type="project" value="TreeGrafter"/>
</dbReference>
<evidence type="ECO:0000256" key="3">
    <source>
        <dbReference type="ARBA" id="ARBA00022448"/>
    </source>
</evidence>
<dbReference type="InterPro" id="IPR004481">
    <property type="entry name" value="K/Na/Ca-exchanger"/>
</dbReference>